<dbReference type="InterPro" id="IPR025194">
    <property type="entry name" value="RodZ-like_C"/>
</dbReference>
<sequence length="309" mass="34384">MKEKSLGQILREARIRNRISLDDLEKETGISSHYLLAIELDQFKIVPEDKLNHYFALYGQMVGIDFQSIMKLYDLQQSLEEENPSSSVTKMVEEKLSTRRKTNPTYEVKPSIVVSDFSNQTSEKKVLTKGKSRHKRQKVDAISRWPIYVISCLAVFILCGVFFLIWHQSGLHSSQSQLSHSSSSKKVTQSSSQSQPTSIFSGTSVDETGSQLTATVTNKQDQAEIEVSLTDAESSWISISNTDIVQGGMLLSQTNPSYKTTLATDIQSVVITLGITKGVSVKVNGQELDLSALQSTDLTYITLNFQKGE</sequence>
<evidence type="ECO:0000259" key="3">
    <source>
        <dbReference type="Pfam" id="PF13464"/>
    </source>
</evidence>
<protein>
    <recommendedName>
        <fullName evidence="3">Cytoskeleton protein RodZ-like C-terminal domain-containing protein</fullName>
    </recommendedName>
</protein>
<name>G5KGE6_9STRE</name>
<dbReference type="STRING" id="764291.STRUR_0044"/>
<comment type="caution">
    <text evidence="4">The sequence shown here is derived from an EMBL/GenBank/DDBJ whole genome shotgun (WGS) entry which is preliminary data.</text>
</comment>
<dbReference type="Gene3D" id="1.10.260.40">
    <property type="entry name" value="lambda repressor-like DNA-binding domains"/>
    <property type="match status" value="1"/>
</dbReference>
<dbReference type="Proteomes" id="UP000005388">
    <property type="component" value="Unassembled WGS sequence"/>
</dbReference>
<dbReference type="CDD" id="cd00093">
    <property type="entry name" value="HTH_XRE"/>
    <property type="match status" value="1"/>
</dbReference>
<keyword evidence="2" id="KW-0472">Membrane</keyword>
<dbReference type="RefSeq" id="WP_006738554.1">
    <property type="nucleotide sequence ID" value="NZ_AEUZ02000001.1"/>
</dbReference>
<dbReference type="GO" id="GO:0003677">
    <property type="term" value="F:DNA binding"/>
    <property type="evidence" value="ECO:0007669"/>
    <property type="project" value="InterPro"/>
</dbReference>
<evidence type="ECO:0000313" key="5">
    <source>
        <dbReference type="Proteomes" id="UP000005388"/>
    </source>
</evidence>
<evidence type="ECO:0000256" key="1">
    <source>
        <dbReference type="SAM" id="MobiDB-lite"/>
    </source>
</evidence>
<dbReference type="InterPro" id="IPR010982">
    <property type="entry name" value="Lambda_DNA-bd_dom_sf"/>
</dbReference>
<dbReference type="eggNOG" id="COG1426">
    <property type="taxonomic scope" value="Bacteria"/>
</dbReference>
<dbReference type="PANTHER" id="PTHR34475">
    <property type="match status" value="1"/>
</dbReference>
<dbReference type="Pfam" id="PF13413">
    <property type="entry name" value="HTH_25"/>
    <property type="match status" value="1"/>
</dbReference>
<dbReference type="EMBL" id="AEUZ02000001">
    <property type="protein sequence ID" value="EHJ55765.1"/>
    <property type="molecule type" value="Genomic_DNA"/>
</dbReference>
<keyword evidence="2" id="KW-1133">Transmembrane helix</keyword>
<evidence type="ECO:0000313" key="4">
    <source>
        <dbReference type="EMBL" id="EHJ55765.1"/>
    </source>
</evidence>
<reference evidence="4 5" key="1">
    <citation type="journal article" date="2014" name="Int. J. Syst. Evol. Microbiol.">
        <title>Phylogenomics and the dynamic genome evolution of the genus Streptococcus.</title>
        <authorList>
            <consortium name="The Broad Institute Genome Sequencing Platform"/>
            <person name="Richards V.P."/>
            <person name="Palmer S.R."/>
            <person name="Pavinski Bitar P.D."/>
            <person name="Qin X."/>
            <person name="Weinstock G.M."/>
            <person name="Highlander S.K."/>
            <person name="Town C.D."/>
            <person name="Burne R.A."/>
            <person name="Stanhope M.J."/>
        </authorList>
    </citation>
    <scope>NUCLEOTIDE SEQUENCE [LARGE SCALE GENOMIC DNA]</scope>
    <source>
        <strain evidence="4 5">2285-97</strain>
    </source>
</reference>
<dbReference type="InterPro" id="IPR001387">
    <property type="entry name" value="Cro/C1-type_HTH"/>
</dbReference>
<accession>G5KGE6</accession>
<dbReference type="InterPro" id="IPR050400">
    <property type="entry name" value="Bact_Cytoskel_RodZ"/>
</dbReference>
<dbReference type="AlphaFoldDB" id="G5KGE6"/>
<gene>
    <name evidence="4" type="ORF">STRUR_0044</name>
</gene>
<feature type="domain" description="Cytoskeleton protein RodZ-like C-terminal" evidence="3">
    <location>
        <begin position="232"/>
        <end position="292"/>
    </location>
</feature>
<feature type="compositionally biased region" description="Low complexity" evidence="1">
    <location>
        <begin position="182"/>
        <end position="198"/>
    </location>
</feature>
<evidence type="ECO:0000256" key="2">
    <source>
        <dbReference type="SAM" id="Phobius"/>
    </source>
</evidence>
<feature type="region of interest" description="Disordered" evidence="1">
    <location>
        <begin position="182"/>
        <end position="205"/>
    </location>
</feature>
<organism evidence="4 5">
    <name type="scientific">Streptococcus urinalis 2285-97</name>
    <dbReference type="NCBI Taxonomy" id="764291"/>
    <lineage>
        <taxon>Bacteria</taxon>
        <taxon>Bacillati</taxon>
        <taxon>Bacillota</taxon>
        <taxon>Bacilli</taxon>
        <taxon>Lactobacillales</taxon>
        <taxon>Streptococcaceae</taxon>
        <taxon>Streptococcus</taxon>
    </lineage>
</organism>
<dbReference type="PANTHER" id="PTHR34475:SF1">
    <property type="entry name" value="CYTOSKELETON PROTEIN RODZ"/>
    <property type="match status" value="1"/>
</dbReference>
<proteinExistence type="predicted"/>
<keyword evidence="5" id="KW-1185">Reference proteome</keyword>
<feature type="transmembrane region" description="Helical" evidence="2">
    <location>
        <begin position="145"/>
        <end position="166"/>
    </location>
</feature>
<keyword evidence="2" id="KW-0812">Transmembrane</keyword>
<dbReference type="Pfam" id="PF13464">
    <property type="entry name" value="RodZ_C"/>
    <property type="match status" value="1"/>
</dbReference>
<dbReference type="SUPFAM" id="SSF47413">
    <property type="entry name" value="lambda repressor-like DNA-binding domains"/>
    <property type="match status" value="1"/>
</dbReference>